<evidence type="ECO:0000313" key="2">
    <source>
        <dbReference type="Proteomes" id="UP000054976"/>
    </source>
</evidence>
<evidence type="ECO:0000313" key="1">
    <source>
        <dbReference type="EMBL" id="GAQ94582.1"/>
    </source>
</evidence>
<dbReference type="STRING" id="86166.TAGGR_1766"/>
<keyword evidence="2" id="KW-1185">Reference proteome</keyword>
<dbReference type="EMBL" id="BCNO01000001">
    <property type="protein sequence ID" value="GAQ94582.1"/>
    <property type="molecule type" value="Genomic_DNA"/>
</dbReference>
<protein>
    <submittedName>
        <fullName evidence="1">Uncharacterized protein</fullName>
    </submittedName>
</protein>
<gene>
    <name evidence="1" type="ORF">TAGGR_1766</name>
</gene>
<sequence>MILNNSIPVVMYHHGLRAFRHFFRHVYDVDIDKDKFKIVEEKAKK</sequence>
<organism evidence="1 2">
    <name type="scientific">Thermodesulfovibrio aggregans</name>
    <dbReference type="NCBI Taxonomy" id="86166"/>
    <lineage>
        <taxon>Bacteria</taxon>
        <taxon>Pseudomonadati</taxon>
        <taxon>Nitrospirota</taxon>
        <taxon>Thermodesulfovibrionia</taxon>
        <taxon>Thermodesulfovibrionales</taxon>
        <taxon>Thermodesulfovibrionaceae</taxon>
        <taxon>Thermodesulfovibrio</taxon>
    </lineage>
</organism>
<accession>A0A0U9I9H0</accession>
<reference evidence="2" key="1">
    <citation type="submission" date="2016-01" db="EMBL/GenBank/DDBJ databases">
        <title>Draft genome sequence of Thermodesulfovibrio aggregans strain TGE-P1.</title>
        <authorList>
            <person name="Sekiguchi Y."/>
            <person name="Ohashi A."/>
            <person name="Matsuura N."/>
            <person name="Tourlousse M.D."/>
        </authorList>
    </citation>
    <scope>NUCLEOTIDE SEQUENCE [LARGE SCALE GENOMIC DNA]</scope>
    <source>
        <strain evidence="2">TGE-P1</strain>
    </source>
</reference>
<dbReference type="RefSeq" id="WP_161936169.1">
    <property type="nucleotide sequence ID" value="NZ_BCNO01000001.1"/>
</dbReference>
<dbReference type="Proteomes" id="UP000054976">
    <property type="component" value="Unassembled WGS sequence"/>
</dbReference>
<comment type="caution">
    <text evidence="1">The sequence shown here is derived from an EMBL/GenBank/DDBJ whole genome shotgun (WGS) entry which is preliminary data.</text>
</comment>
<proteinExistence type="predicted"/>
<dbReference type="AlphaFoldDB" id="A0A0U9I9H0"/>
<name>A0A0U9I9H0_9BACT</name>